<sequence>MLVAGVLSSSARAEEALTVTPELTAGIGVFSVSDAGFGQGVGRRDGSGKVRSPNWGEGYLKPGLTVRLDRPGLGAVYGAVSVVGSTTQGEGDAIAPNQLTHGGVSHADLERAMVGWKSGDLLGQTDAIDLSFGRQDFLMGDGFLLNDGNLDQGREGASWFGPRSAWAGSAIGRFSWDPLHADLFWLKSDPDTGGMSIAGVNVEARFGERGTIGAALLRLGHDNPTGSGRLGSDGVSSLREGMRVVDLRARGTPLAALPDLTLAAEGVIERNDGTGRRLAAEGWYAEAGWSFSALPWRPVLTYRYAHFSGDDPASRDRSENFDPLRYGMVRGWGSYYHGEVAGQYYLFNSNENLHMVQLAAGPREDLRVGAIWYALALDRAAACESRDFGREIDLYADWTAAPWLTLSGVWGLLAPEAYARRHYGDDPTLVTELIATLRF</sequence>
<comment type="caution">
    <text evidence="1">The sequence shown here is derived from an EMBL/GenBank/DDBJ whole genome shotgun (WGS) entry which is preliminary data.</text>
</comment>
<organism evidence="1 2">
    <name type="scientific">Phaeospirillum tilakii</name>
    <dbReference type="NCBI Taxonomy" id="741673"/>
    <lineage>
        <taxon>Bacteria</taxon>
        <taxon>Pseudomonadati</taxon>
        <taxon>Pseudomonadota</taxon>
        <taxon>Alphaproteobacteria</taxon>
        <taxon>Rhodospirillales</taxon>
        <taxon>Rhodospirillaceae</taxon>
        <taxon>Phaeospirillum</taxon>
    </lineage>
</organism>
<name>A0ABW5C8N9_9PROT</name>
<proteinExistence type="predicted"/>
<evidence type="ECO:0008006" key="3">
    <source>
        <dbReference type="Google" id="ProtNLM"/>
    </source>
</evidence>
<dbReference type="RefSeq" id="WP_377314962.1">
    <property type="nucleotide sequence ID" value="NZ_JBHUIY010000006.1"/>
</dbReference>
<protein>
    <recommendedName>
        <fullName evidence="3">Alginate export</fullName>
    </recommendedName>
</protein>
<dbReference type="Proteomes" id="UP001597296">
    <property type="component" value="Unassembled WGS sequence"/>
</dbReference>
<evidence type="ECO:0000313" key="2">
    <source>
        <dbReference type="Proteomes" id="UP001597296"/>
    </source>
</evidence>
<keyword evidence="2" id="KW-1185">Reference proteome</keyword>
<dbReference type="EMBL" id="JBHUIY010000006">
    <property type="protein sequence ID" value="MFD2233182.1"/>
    <property type="molecule type" value="Genomic_DNA"/>
</dbReference>
<evidence type="ECO:0000313" key="1">
    <source>
        <dbReference type="EMBL" id="MFD2233182.1"/>
    </source>
</evidence>
<dbReference type="Gene3D" id="2.40.160.100">
    <property type="match status" value="1"/>
</dbReference>
<accession>A0ABW5C8N9</accession>
<reference evidence="2" key="1">
    <citation type="journal article" date="2019" name="Int. J. Syst. Evol. Microbiol.">
        <title>The Global Catalogue of Microorganisms (GCM) 10K type strain sequencing project: providing services to taxonomists for standard genome sequencing and annotation.</title>
        <authorList>
            <consortium name="The Broad Institute Genomics Platform"/>
            <consortium name="The Broad Institute Genome Sequencing Center for Infectious Disease"/>
            <person name="Wu L."/>
            <person name="Ma J."/>
        </authorList>
    </citation>
    <scope>NUCLEOTIDE SEQUENCE [LARGE SCALE GENOMIC DNA]</scope>
    <source>
        <strain evidence="2">KCTC 15012</strain>
    </source>
</reference>
<gene>
    <name evidence="1" type="ORF">ACFSNB_05135</name>
</gene>
<dbReference type="InterPro" id="IPR053728">
    <property type="entry name" value="Alginate_Permeability_Chnl"/>
</dbReference>